<dbReference type="GeneID" id="20086930"/>
<dbReference type="AlphaFoldDB" id="A0A024TTU1"/>
<protein>
    <submittedName>
        <fullName evidence="1">Uncharacterized protein</fullName>
    </submittedName>
</protein>
<organism evidence="1">
    <name type="scientific">Aphanomyces invadans</name>
    <dbReference type="NCBI Taxonomy" id="157072"/>
    <lineage>
        <taxon>Eukaryota</taxon>
        <taxon>Sar</taxon>
        <taxon>Stramenopiles</taxon>
        <taxon>Oomycota</taxon>
        <taxon>Saprolegniomycetes</taxon>
        <taxon>Saprolegniales</taxon>
        <taxon>Verrucalvaceae</taxon>
        <taxon>Aphanomyces</taxon>
    </lineage>
</organism>
<reference evidence="1" key="1">
    <citation type="submission" date="2013-12" db="EMBL/GenBank/DDBJ databases">
        <title>The Genome Sequence of Aphanomyces invadans NJM9701.</title>
        <authorList>
            <consortium name="The Broad Institute Genomics Platform"/>
            <person name="Russ C."/>
            <person name="Tyler B."/>
            <person name="van West P."/>
            <person name="Dieguez-Uribeondo J."/>
            <person name="Young S.K."/>
            <person name="Zeng Q."/>
            <person name="Gargeya S."/>
            <person name="Fitzgerald M."/>
            <person name="Abouelleil A."/>
            <person name="Alvarado L."/>
            <person name="Chapman S.B."/>
            <person name="Gainer-Dewar J."/>
            <person name="Goldberg J."/>
            <person name="Griggs A."/>
            <person name="Gujja S."/>
            <person name="Hansen M."/>
            <person name="Howarth C."/>
            <person name="Imamovic A."/>
            <person name="Ireland A."/>
            <person name="Larimer J."/>
            <person name="McCowan C."/>
            <person name="Murphy C."/>
            <person name="Pearson M."/>
            <person name="Poon T.W."/>
            <person name="Priest M."/>
            <person name="Roberts A."/>
            <person name="Saif S."/>
            <person name="Shea T."/>
            <person name="Sykes S."/>
            <person name="Wortman J."/>
            <person name="Nusbaum C."/>
            <person name="Birren B."/>
        </authorList>
    </citation>
    <scope>NUCLEOTIDE SEQUENCE [LARGE SCALE GENOMIC DNA]</scope>
    <source>
        <strain evidence="1">NJM9701</strain>
    </source>
</reference>
<dbReference type="PANTHER" id="PTHR38696">
    <property type="entry name" value="MEDIATOR OF RNA POLYMERASE II TRANSCRIPTION SUBUNIT 13"/>
    <property type="match status" value="1"/>
</dbReference>
<dbReference type="EMBL" id="KI913974">
    <property type="protein sequence ID" value="ETV97051.1"/>
    <property type="molecule type" value="Genomic_DNA"/>
</dbReference>
<evidence type="ECO:0000313" key="1">
    <source>
        <dbReference type="EMBL" id="ETV97051.1"/>
    </source>
</evidence>
<accession>A0A024TTU1</accession>
<name>A0A024TTU1_9STRA</name>
<sequence>MAHHNALPTISFCEDTLRLHKFPQHHVDKIMSAAAKAWSGWTTKEGLTNIRFGPGTPFSSPSGEVTVQARLFMARLLKALLREGYYLYTSSCVTAGDMDTMYFERRAPWTHPEVFAISVHEHDVLRVIGAPPNVVDRVTSCILHAYHHDNVHVSIYGSQNGGCTQFKLMGSPWSSNRSSRGHVLLSHVFGSLAAADWRIYASIQLSHKSTTKDTWFFCLEPLAELVQAMPITEETS</sequence>
<proteinExistence type="predicted"/>
<dbReference type="PANTHER" id="PTHR38696:SF1">
    <property type="entry name" value="MEDIATOR OF RNA POLYMERASE II TRANSCRIPTION SUBUNIT 13"/>
    <property type="match status" value="1"/>
</dbReference>
<dbReference type="VEuPathDB" id="FungiDB:H310_09880"/>
<dbReference type="OrthoDB" id="58379at2759"/>
<gene>
    <name evidence="1" type="ORF">H310_09880</name>
</gene>
<dbReference type="RefSeq" id="XP_008874297.1">
    <property type="nucleotide sequence ID" value="XM_008876075.1"/>
</dbReference>